<evidence type="ECO:0000256" key="2">
    <source>
        <dbReference type="ARBA" id="ARBA00022759"/>
    </source>
</evidence>
<evidence type="ECO:0000256" key="6">
    <source>
        <dbReference type="PIRNR" id="PIRNR018267"/>
    </source>
</evidence>
<organism evidence="7">
    <name type="scientific">uncultured Desulfobacteraceae bacterium</name>
    <dbReference type="NCBI Taxonomy" id="218296"/>
    <lineage>
        <taxon>Bacteria</taxon>
        <taxon>Pseudomonadati</taxon>
        <taxon>Thermodesulfobacteriota</taxon>
        <taxon>Desulfobacteria</taxon>
        <taxon>Desulfobacterales</taxon>
        <taxon>Desulfobacteraceae</taxon>
        <taxon>environmental samples</taxon>
    </lineage>
</organism>
<evidence type="ECO:0000256" key="5">
    <source>
        <dbReference type="ARBA" id="ARBA00023204"/>
    </source>
</evidence>
<dbReference type="CDD" id="cd00221">
    <property type="entry name" value="Vsr"/>
    <property type="match status" value="1"/>
</dbReference>
<keyword evidence="3 6" id="KW-0227">DNA damage</keyword>
<dbReference type="InterPro" id="IPR011335">
    <property type="entry name" value="Restrct_endonuc-II-like"/>
</dbReference>
<dbReference type="GO" id="GO:0004519">
    <property type="term" value="F:endonuclease activity"/>
    <property type="evidence" value="ECO:0007669"/>
    <property type="project" value="UniProtKB-KW"/>
</dbReference>
<keyword evidence="5 6" id="KW-0234">DNA repair</keyword>
<evidence type="ECO:0000256" key="1">
    <source>
        <dbReference type="ARBA" id="ARBA00022722"/>
    </source>
</evidence>
<reference evidence="7" key="1">
    <citation type="submission" date="2019-01" db="EMBL/GenBank/DDBJ databases">
        <authorList>
            <consortium name="Genoscope - CEA"/>
            <person name="William W."/>
        </authorList>
    </citation>
    <scope>NUCLEOTIDE SEQUENCE</scope>
    <source>
        <strain evidence="7">CR-1</strain>
    </source>
</reference>
<protein>
    <recommendedName>
        <fullName evidence="6">Very short patch repair endonuclease</fullName>
        <ecNumber evidence="6">3.1.-.-</ecNumber>
    </recommendedName>
</protein>
<dbReference type="InterPro" id="IPR004603">
    <property type="entry name" value="DNA_mismatch_endonuc_vsr"/>
</dbReference>
<dbReference type="Gene3D" id="3.40.960.10">
    <property type="entry name" value="VSR Endonuclease"/>
    <property type="match status" value="1"/>
</dbReference>
<dbReference type="EMBL" id="CAACVI010000001">
    <property type="protein sequence ID" value="VEN72843.1"/>
    <property type="molecule type" value="Genomic_DNA"/>
</dbReference>
<dbReference type="GO" id="GO:0016787">
    <property type="term" value="F:hydrolase activity"/>
    <property type="evidence" value="ECO:0007669"/>
    <property type="project" value="UniProtKB-KW"/>
</dbReference>
<evidence type="ECO:0000256" key="4">
    <source>
        <dbReference type="ARBA" id="ARBA00022801"/>
    </source>
</evidence>
<proteinExistence type="inferred from homology"/>
<dbReference type="GO" id="GO:0006298">
    <property type="term" value="P:mismatch repair"/>
    <property type="evidence" value="ECO:0007669"/>
    <property type="project" value="UniProtKB-UniRule"/>
</dbReference>
<evidence type="ECO:0000313" key="7">
    <source>
        <dbReference type="EMBL" id="VEN72843.1"/>
    </source>
</evidence>
<keyword evidence="4 6" id="KW-0378">Hydrolase</keyword>
<dbReference type="Pfam" id="PF03852">
    <property type="entry name" value="Vsr"/>
    <property type="match status" value="1"/>
</dbReference>
<dbReference type="PIRSF" id="PIRSF018267">
    <property type="entry name" value="VSR_endonuc"/>
    <property type="match status" value="1"/>
</dbReference>
<evidence type="ECO:0000256" key="3">
    <source>
        <dbReference type="ARBA" id="ARBA00022763"/>
    </source>
</evidence>
<sequence length="138" mass="16643">MDVFDKRKRSRIMGKIKGKHTKPEILVRSMLHKMGYRFRLHRKDLPGNPDITLPKFKKVIFVNGCFWHGHENCKRSKRPATNSEFWNEKLNKNIRRDKKNIQELNEKGWEPLIIWTCEIKNEKKLKQKLGDFLKDRQS</sequence>
<dbReference type="AlphaFoldDB" id="A0A484HC25"/>
<comment type="similarity">
    <text evidence="6">Belongs to the vsr family.</text>
</comment>
<dbReference type="SUPFAM" id="SSF52980">
    <property type="entry name" value="Restriction endonuclease-like"/>
    <property type="match status" value="1"/>
</dbReference>
<keyword evidence="1 6" id="KW-0540">Nuclease</keyword>
<dbReference type="EC" id="3.1.-.-" evidence="6"/>
<gene>
    <name evidence="7" type="primary">vsr</name>
    <name evidence="7" type="ORF">EPICR_10343</name>
</gene>
<accession>A0A484HC25</accession>
<comment type="function">
    <text evidence="6">May nick specific sequences that contain T:G mispairs resulting from m5C-deamination.</text>
</comment>
<name>A0A484HC25_9BACT</name>
<dbReference type="NCBIfam" id="TIGR00632">
    <property type="entry name" value="vsr"/>
    <property type="match status" value="1"/>
</dbReference>
<keyword evidence="2 6" id="KW-0255">Endonuclease</keyword>